<dbReference type="STRING" id="1674920.ACR52_00535"/>
<dbReference type="Proteomes" id="UP000037551">
    <property type="component" value="Unassembled WGS sequence"/>
</dbReference>
<comment type="caution">
    <text evidence="1">The sequence shown here is derived from an EMBL/GenBank/DDBJ whole genome shotgun (WGS) entry which is preliminary data.</text>
</comment>
<protein>
    <submittedName>
        <fullName evidence="1">Uncharacterized protein</fullName>
    </submittedName>
</protein>
<proteinExistence type="predicted"/>
<sequence>MSDIYWFSVPNLEKKRYPEWRRSFGVNDERRVFVPAAMAADTAAQLVVVLAITENQPVAEYLNHPFVPSDWLKRDFPKHRDLIEIIEARAQAEDVVLPRVPQIA</sequence>
<accession>A0A0J8GA33</accession>
<name>A0A0J8GA33_9PSED</name>
<dbReference type="AlphaFoldDB" id="A0A0J8GA33"/>
<keyword evidence="2" id="KW-1185">Reference proteome</keyword>
<evidence type="ECO:0000313" key="1">
    <source>
        <dbReference type="EMBL" id="KMT57679.1"/>
    </source>
</evidence>
<gene>
    <name evidence="1" type="ORF">ACR52_00535</name>
</gene>
<evidence type="ECO:0000313" key="2">
    <source>
        <dbReference type="Proteomes" id="UP000037551"/>
    </source>
</evidence>
<dbReference type="PATRIC" id="fig|1674920.3.peg.104"/>
<organism evidence="1 2">
    <name type="scientific">Pseudomonas fildesensis</name>
    <dbReference type="NCBI Taxonomy" id="1674920"/>
    <lineage>
        <taxon>Bacteria</taxon>
        <taxon>Pseudomonadati</taxon>
        <taxon>Pseudomonadota</taxon>
        <taxon>Gammaproteobacteria</taxon>
        <taxon>Pseudomonadales</taxon>
        <taxon>Pseudomonadaceae</taxon>
        <taxon>Pseudomonas</taxon>
    </lineage>
</organism>
<dbReference type="EMBL" id="LFMW01000001">
    <property type="protein sequence ID" value="KMT57679.1"/>
    <property type="molecule type" value="Genomic_DNA"/>
</dbReference>
<reference evidence="1 2" key="1">
    <citation type="submission" date="2015-06" db="EMBL/GenBank/DDBJ databases">
        <title>Draft genome sequence of an Antarctic Pseudomonas sp. strain KG01 with full potential for biotechnological applications.</title>
        <authorList>
            <person name="Pavlov M.S."/>
            <person name="Lira F."/>
            <person name="Martinez J.L."/>
            <person name="Marshall S.H."/>
        </authorList>
    </citation>
    <scope>NUCLEOTIDE SEQUENCE [LARGE SCALE GENOMIC DNA]</scope>
    <source>
        <strain evidence="1 2">KG01</strain>
    </source>
</reference>
<dbReference type="OrthoDB" id="7022114at2"/>